<sequence length="107" mass="11563">MSLPALQPQIAGLGTPEIIIILAIVILLFGASKLPELARGSGRALRIFKAETKGLMDDDDDFQVDPTKAKDTQRSPEQRELQANPPSLDAESERRAAERRAAGDDPA</sequence>
<organism evidence="11 12">
    <name type="scientific">Nocardioides agariphilus</name>
    <dbReference type="NCBI Taxonomy" id="433664"/>
    <lineage>
        <taxon>Bacteria</taxon>
        <taxon>Bacillati</taxon>
        <taxon>Actinomycetota</taxon>
        <taxon>Actinomycetes</taxon>
        <taxon>Propionibacteriales</taxon>
        <taxon>Nocardioidaceae</taxon>
        <taxon>Nocardioides</taxon>
    </lineage>
</organism>
<dbReference type="GO" id="GO:0043953">
    <property type="term" value="P:protein transport by the Tat complex"/>
    <property type="evidence" value="ECO:0007669"/>
    <property type="project" value="UniProtKB-UniRule"/>
</dbReference>
<dbReference type="NCBIfam" id="TIGR01411">
    <property type="entry name" value="tatAE"/>
    <property type="match status" value="1"/>
</dbReference>
<dbReference type="HAMAP" id="MF_00236">
    <property type="entry name" value="TatA_E"/>
    <property type="match status" value="1"/>
</dbReference>
<dbReference type="GO" id="GO:0008320">
    <property type="term" value="F:protein transmembrane transporter activity"/>
    <property type="evidence" value="ECO:0007669"/>
    <property type="project" value="UniProtKB-UniRule"/>
</dbReference>
<keyword evidence="5 9" id="KW-0653">Protein transport</keyword>
<comment type="subcellular location">
    <subcellularLocation>
        <location evidence="1 9">Cell membrane</location>
        <topology evidence="1 9">Single-pass membrane protein</topology>
    </subcellularLocation>
</comment>
<keyword evidence="12" id="KW-1185">Reference proteome</keyword>
<dbReference type="EMBL" id="JADKPO010000040">
    <property type="protein sequence ID" value="MBF4770150.1"/>
    <property type="molecule type" value="Genomic_DNA"/>
</dbReference>
<evidence type="ECO:0000256" key="8">
    <source>
        <dbReference type="ARBA" id="ARBA00023136"/>
    </source>
</evidence>
<name>A0A930VSQ4_9ACTN</name>
<dbReference type="InterPro" id="IPR003369">
    <property type="entry name" value="TatA/B/E"/>
</dbReference>
<keyword evidence="4 9" id="KW-0812">Transmembrane</keyword>
<evidence type="ECO:0000256" key="3">
    <source>
        <dbReference type="ARBA" id="ARBA00022475"/>
    </source>
</evidence>
<evidence type="ECO:0000256" key="10">
    <source>
        <dbReference type="SAM" id="MobiDB-lite"/>
    </source>
</evidence>
<evidence type="ECO:0000256" key="5">
    <source>
        <dbReference type="ARBA" id="ARBA00022927"/>
    </source>
</evidence>
<evidence type="ECO:0000313" key="12">
    <source>
        <dbReference type="Proteomes" id="UP000660668"/>
    </source>
</evidence>
<gene>
    <name evidence="9 11" type="primary">tatA</name>
    <name evidence="11" type="ORF">ISU10_20440</name>
</gene>
<keyword evidence="8 9" id="KW-0472">Membrane</keyword>
<dbReference type="Pfam" id="PF02416">
    <property type="entry name" value="TatA_B_E"/>
    <property type="match status" value="1"/>
</dbReference>
<evidence type="ECO:0000256" key="2">
    <source>
        <dbReference type="ARBA" id="ARBA00022448"/>
    </source>
</evidence>
<keyword evidence="6 9" id="KW-1133">Transmembrane helix</keyword>
<evidence type="ECO:0000256" key="4">
    <source>
        <dbReference type="ARBA" id="ARBA00022692"/>
    </source>
</evidence>
<dbReference type="PANTHER" id="PTHR42982:SF1">
    <property type="entry name" value="SEC-INDEPENDENT PROTEIN TRANSLOCASE PROTEIN TATA"/>
    <property type="match status" value="1"/>
</dbReference>
<keyword evidence="7 9" id="KW-0811">Translocation</keyword>
<feature type="transmembrane region" description="Helical" evidence="9">
    <location>
        <begin position="6"/>
        <end position="29"/>
    </location>
</feature>
<evidence type="ECO:0000256" key="9">
    <source>
        <dbReference type="HAMAP-Rule" id="MF_00236"/>
    </source>
</evidence>
<feature type="region of interest" description="Disordered" evidence="10">
    <location>
        <begin position="56"/>
        <end position="107"/>
    </location>
</feature>
<proteinExistence type="inferred from homology"/>
<dbReference type="AlphaFoldDB" id="A0A930VSQ4"/>
<comment type="function">
    <text evidence="9">Part of the twin-arginine translocation (Tat) system that transports large folded proteins containing a characteristic twin-arginine motif in their signal peptide across membranes. TatA could form the protein-conducting channel of the Tat system.</text>
</comment>
<comment type="subunit">
    <text evidence="9">The Tat system comprises two distinct complexes: a TatABC complex, containing multiple copies of TatA, TatB and TatC subunits, and a separate TatA complex, containing only TatA subunits. Substrates initially bind to the TatABC complex, which probably triggers association of the separate TatA complex to form the active translocon.</text>
</comment>
<dbReference type="Gene3D" id="1.20.5.3310">
    <property type="match status" value="1"/>
</dbReference>
<accession>A0A930VSQ4</accession>
<protein>
    <recommendedName>
        <fullName evidence="9">Sec-independent protein translocase protein TatA</fullName>
    </recommendedName>
</protein>
<comment type="similarity">
    <text evidence="9">Belongs to the TatA/E family.</text>
</comment>
<evidence type="ECO:0000256" key="6">
    <source>
        <dbReference type="ARBA" id="ARBA00022989"/>
    </source>
</evidence>
<dbReference type="GO" id="GO:0033281">
    <property type="term" value="C:TAT protein transport complex"/>
    <property type="evidence" value="ECO:0007669"/>
    <property type="project" value="UniProtKB-UniRule"/>
</dbReference>
<reference evidence="11" key="1">
    <citation type="submission" date="2020-11" db="EMBL/GenBank/DDBJ databases">
        <title>Nocardioides cynanchi sp. nov., isolated from soil of rhizosphere of Cynanchum wilfordii.</title>
        <authorList>
            <person name="Lee J.-S."/>
            <person name="Suh M.K."/>
            <person name="Kim J.-S."/>
        </authorList>
    </citation>
    <scope>NUCLEOTIDE SEQUENCE</scope>
    <source>
        <strain evidence="11">KCTC 19276</strain>
    </source>
</reference>
<feature type="compositionally biased region" description="Basic and acidic residues" evidence="10">
    <location>
        <begin position="91"/>
        <end position="107"/>
    </location>
</feature>
<dbReference type="Proteomes" id="UP000660668">
    <property type="component" value="Unassembled WGS sequence"/>
</dbReference>
<evidence type="ECO:0000256" key="1">
    <source>
        <dbReference type="ARBA" id="ARBA00004162"/>
    </source>
</evidence>
<comment type="caution">
    <text evidence="11">The sequence shown here is derived from an EMBL/GenBank/DDBJ whole genome shotgun (WGS) entry which is preliminary data.</text>
</comment>
<feature type="compositionally biased region" description="Basic and acidic residues" evidence="10">
    <location>
        <begin position="67"/>
        <end position="80"/>
    </location>
</feature>
<dbReference type="InterPro" id="IPR006312">
    <property type="entry name" value="TatA/E"/>
</dbReference>
<keyword evidence="3 9" id="KW-1003">Cell membrane</keyword>
<keyword evidence="2 9" id="KW-0813">Transport</keyword>
<evidence type="ECO:0000256" key="7">
    <source>
        <dbReference type="ARBA" id="ARBA00023010"/>
    </source>
</evidence>
<dbReference type="PANTHER" id="PTHR42982">
    <property type="entry name" value="SEC-INDEPENDENT PROTEIN TRANSLOCASE PROTEIN TATA"/>
    <property type="match status" value="1"/>
</dbReference>
<evidence type="ECO:0000313" key="11">
    <source>
        <dbReference type="EMBL" id="MBF4770150.1"/>
    </source>
</evidence>